<dbReference type="EMBL" id="UINC01066049">
    <property type="protein sequence ID" value="SVB96354.1"/>
    <property type="molecule type" value="Genomic_DNA"/>
</dbReference>
<reference evidence="1" key="1">
    <citation type="submission" date="2018-05" db="EMBL/GenBank/DDBJ databases">
        <authorList>
            <person name="Lanie J.A."/>
            <person name="Ng W.-L."/>
            <person name="Kazmierczak K.M."/>
            <person name="Andrzejewski T.M."/>
            <person name="Davidsen T.M."/>
            <person name="Wayne K.J."/>
            <person name="Tettelin H."/>
            <person name="Glass J.I."/>
            <person name="Rusch D."/>
            <person name="Podicherti R."/>
            <person name="Tsui H.-C.T."/>
            <person name="Winkler M.E."/>
        </authorList>
    </citation>
    <scope>NUCLEOTIDE SEQUENCE</scope>
</reference>
<proteinExistence type="predicted"/>
<gene>
    <name evidence="1" type="ORF">METZ01_LOCUS249208</name>
</gene>
<sequence length="183" mass="21808">MADQFNNIEFEKHISKLIITKDIYRMLDQLKSIMRKIVFLIGEEDWNNDSFSDFQKKQSMEFIIDYSFIYCVNELITVLNDSGTLAPMSGAKKWMENYEIKFVEFFNKSKEIKSNKHNIESVDKNKLNKSLHKLWTCENEDDIEKEILMIGGKYNIERNDMISMRGFTFKLEDKILNAIWDEE</sequence>
<accession>A0A382I9F9</accession>
<protein>
    <submittedName>
        <fullName evidence="1">Uncharacterized protein</fullName>
    </submittedName>
</protein>
<evidence type="ECO:0000313" key="1">
    <source>
        <dbReference type="EMBL" id="SVB96354.1"/>
    </source>
</evidence>
<dbReference type="AlphaFoldDB" id="A0A382I9F9"/>
<name>A0A382I9F9_9ZZZZ</name>
<organism evidence="1">
    <name type="scientific">marine metagenome</name>
    <dbReference type="NCBI Taxonomy" id="408172"/>
    <lineage>
        <taxon>unclassified sequences</taxon>
        <taxon>metagenomes</taxon>
        <taxon>ecological metagenomes</taxon>
    </lineage>
</organism>